<comment type="caution">
    <text evidence="7">The sequence shown here is derived from an EMBL/GenBank/DDBJ whole genome shotgun (WGS) entry which is preliminary data.</text>
</comment>
<dbReference type="EMBL" id="JAWWNJ010000011">
    <property type="protein sequence ID" value="KAK7044390.1"/>
    <property type="molecule type" value="Genomic_DNA"/>
</dbReference>
<dbReference type="Proteomes" id="UP001362999">
    <property type="component" value="Unassembled WGS sequence"/>
</dbReference>
<gene>
    <name evidence="7" type="ORF">R3P38DRAFT_2878522</name>
</gene>
<feature type="domain" description="NADH:flavin oxidoreductase/NADH oxidase N-terminal" evidence="6">
    <location>
        <begin position="46"/>
        <end position="365"/>
    </location>
</feature>
<keyword evidence="2" id="KW-0285">Flavoprotein</keyword>
<keyword evidence="8" id="KW-1185">Reference proteome</keyword>
<feature type="transmembrane region" description="Helical" evidence="5">
    <location>
        <begin position="396"/>
        <end position="413"/>
    </location>
</feature>
<dbReference type="PANTHER" id="PTHR43656:SF2">
    <property type="entry name" value="BINDING OXIDOREDUCTASE, PUTATIVE (AFU_ORTHOLOGUE AFUA_2G08260)-RELATED"/>
    <property type="match status" value="1"/>
</dbReference>
<evidence type="ECO:0000313" key="7">
    <source>
        <dbReference type="EMBL" id="KAK7044390.1"/>
    </source>
</evidence>
<feature type="transmembrane region" description="Helical" evidence="5">
    <location>
        <begin position="448"/>
        <end position="472"/>
    </location>
</feature>
<keyword evidence="3" id="KW-0288">FMN</keyword>
<organism evidence="7 8">
    <name type="scientific">Favolaschia claudopus</name>
    <dbReference type="NCBI Taxonomy" id="2862362"/>
    <lineage>
        <taxon>Eukaryota</taxon>
        <taxon>Fungi</taxon>
        <taxon>Dikarya</taxon>
        <taxon>Basidiomycota</taxon>
        <taxon>Agaricomycotina</taxon>
        <taxon>Agaricomycetes</taxon>
        <taxon>Agaricomycetidae</taxon>
        <taxon>Agaricales</taxon>
        <taxon>Marasmiineae</taxon>
        <taxon>Mycenaceae</taxon>
        <taxon>Favolaschia</taxon>
    </lineage>
</organism>
<accession>A0AAW0D0P8</accession>
<dbReference type="GO" id="GO:0010181">
    <property type="term" value="F:FMN binding"/>
    <property type="evidence" value="ECO:0007669"/>
    <property type="project" value="InterPro"/>
</dbReference>
<reference evidence="7 8" key="1">
    <citation type="journal article" date="2024" name="J Genomics">
        <title>Draft genome sequencing and assembly of Favolaschia claudopus CIRM-BRFM 2984 isolated from oak limbs.</title>
        <authorList>
            <person name="Navarro D."/>
            <person name="Drula E."/>
            <person name="Chaduli D."/>
            <person name="Cazenave R."/>
            <person name="Ahrendt S."/>
            <person name="Wang J."/>
            <person name="Lipzen A."/>
            <person name="Daum C."/>
            <person name="Barry K."/>
            <person name="Grigoriev I.V."/>
            <person name="Favel A."/>
            <person name="Rosso M.N."/>
            <person name="Martin F."/>
        </authorList>
    </citation>
    <scope>NUCLEOTIDE SEQUENCE [LARGE SCALE GENOMIC DNA]</scope>
    <source>
        <strain evidence="7 8">CIRM-BRFM 2984</strain>
    </source>
</reference>
<keyword evidence="4" id="KW-0560">Oxidoreductase</keyword>
<proteinExistence type="inferred from homology"/>
<evidence type="ECO:0000256" key="1">
    <source>
        <dbReference type="ARBA" id="ARBA00005979"/>
    </source>
</evidence>
<dbReference type="Gene3D" id="3.20.20.70">
    <property type="entry name" value="Aldolase class I"/>
    <property type="match status" value="1"/>
</dbReference>
<dbReference type="SUPFAM" id="SSF51395">
    <property type="entry name" value="FMN-linked oxidoreductases"/>
    <property type="match status" value="1"/>
</dbReference>
<name>A0AAW0D0P8_9AGAR</name>
<protein>
    <submittedName>
        <fullName evidence="7">Nadph dehydrogenase</fullName>
    </submittedName>
</protein>
<dbReference type="AlphaFoldDB" id="A0AAW0D0P8"/>
<comment type="similarity">
    <text evidence="1">Belongs to the NADH:flavin oxidoreductase/NADH oxidase family.</text>
</comment>
<evidence type="ECO:0000256" key="2">
    <source>
        <dbReference type="ARBA" id="ARBA00022630"/>
    </source>
</evidence>
<feature type="transmembrane region" description="Helical" evidence="5">
    <location>
        <begin position="425"/>
        <end position="442"/>
    </location>
</feature>
<keyword evidence="5" id="KW-1133">Transmembrane helix</keyword>
<dbReference type="PANTHER" id="PTHR43656">
    <property type="entry name" value="BINDING OXIDOREDUCTASE, PUTATIVE (AFU_ORTHOLOGUE AFUA_2G08260)-RELATED"/>
    <property type="match status" value="1"/>
</dbReference>
<keyword evidence="5" id="KW-0472">Membrane</keyword>
<evidence type="ECO:0000313" key="8">
    <source>
        <dbReference type="Proteomes" id="UP001362999"/>
    </source>
</evidence>
<dbReference type="InterPro" id="IPR001155">
    <property type="entry name" value="OxRdtase_FMN_N"/>
</dbReference>
<dbReference type="GO" id="GO:0016491">
    <property type="term" value="F:oxidoreductase activity"/>
    <property type="evidence" value="ECO:0007669"/>
    <property type="project" value="UniProtKB-KW"/>
</dbReference>
<evidence type="ECO:0000259" key="6">
    <source>
        <dbReference type="Pfam" id="PF00724"/>
    </source>
</evidence>
<evidence type="ECO:0000256" key="5">
    <source>
        <dbReference type="SAM" id="Phobius"/>
    </source>
</evidence>
<dbReference type="Pfam" id="PF00724">
    <property type="entry name" value="Oxidored_FMN"/>
    <property type="match status" value="1"/>
</dbReference>
<keyword evidence="5" id="KW-0812">Transmembrane</keyword>
<sequence length="477" mass="52191">MDSMPMDYREDVVFSSITLPCGRVLPNRLTKVALYEHLAGLLVFGGLPNKYHLQLYSKWSMHDWGMIITGNVQVSPQHLCLARDVVVPRHLESEFTLQPFEKWADAIHGDTRRQNKPLAIMQLSHAGRQSPNVVGGRFPFVPPLGPSRLRLGSSAKDGGFWSTLLHRLMFQVPRPMSLADIDEVVQAFVRGANLAVQTGFDGIQLHGAHGYLLAQFMSAKSNQRSDSYGEDPLRLLHRIVVDTRAAVPDDFVLGLKINSADYEGESRALENIRIIAEWGLVDFIEISGGDYEKPDFLASPSTRQTIFAAFASQALKTVSTSPHPPLVLLTGGLTTPAQLQTALSSQHADLVGIGRAAVLRPDLPSLLLKRNCSVETAFASPPDLRLPSIFSRIPRIPLLGAGTVMAWYVVALRRLASTEFSVPDYNIGALGGIWWMWAWLGPEMSEPGVLVGAGLIVVAVLVFAAAAGIDFLSKTFL</sequence>
<evidence type="ECO:0000256" key="4">
    <source>
        <dbReference type="ARBA" id="ARBA00023002"/>
    </source>
</evidence>
<dbReference type="InterPro" id="IPR051799">
    <property type="entry name" value="NADH_flavin_oxidoreductase"/>
</dbReference>
<dbReference type="InterPro" id="IPR013785">
    <property type="entry name" value="Aldolase_TIM"/>
</dbReference>
<evidence type="ECO:0000256" key="3">
    <source>
        <dbReference type="ARBA" id="ARBA00022643"/>
    </source>
</evidence>